<sequence length="130" mass="14458">MPGVSAKDLMAAEDKEELVQRVLSDHVANVFRQRPSLYMAYLAKLVSVKNDPSFADYFEVAATRDLVVHNNNVINALYLEKSGAKARGAIGDKLSVDKLYYYSALAKLKKVSGAIKRDVEKKYGKSDEEV</sequence>
<comment type="caution">
    <text evidence="1">The sequence shown here is derived from an EMBL/GenBank/DDBJ whole genome shotgun (WGS) entry which is preliminary data.</text>
</comment>
<accession>A0A844GBY4</accession>
<dbReference type="EMBL" id="WLYX01000001">
    <property type="protein sequence ID" value="MTD33272.1"/>
    <property type="molecule type" value="Genomic_DNA"/>
</dbReference>
<protein>
    <submittedName>
        <fullName evidence="1">Uncharacterized protein</fullName>
    </submittedName>
</protein>
<dbReference type="AlphaFoldDB" id="A0A844GBY4"/>
<organism evidence="1 2">
    <name type="scientific">Paludibacterium denitrificans</name>
    <dbReference type="NCBI Taxonomy" id="2675226"/>
    <lineage>
        <taxon>Bacteria</taxon>
        <taxon>Pseudomonadati</taxon>
        <taxon>Pseudomonadota</taxon>
        <taxon>Betaproteobacteria</taxon>
        <taxon>Neisseriales</taxon>
        <taxon>Chromobacteriaceae</taxon>
        <taxon>Paludibacterium</taxon>
    </lineage>
</organism>
<reference evidence="1 2" key="1">
    <citation type="submission" date="2019-11" db="EMBL/GenBank/DDBJ databases">
        <title>Draft genome sequence of Paludibacterium sp. dN18-1.</title>
        <authorList>
            <person name="Im W.-T."/>
        </authorList>
    </citation>
    <scope>NUCLEOTIDE SEQUENCE [LARGE SCALE GENOMIC DNA]</scope>
    <source>
        <strain evidence="2">dN 18-1</strain>
    </source>
</reference>
<gene>
    <name evidence="1" type="ORF">GKE73_09380</name>
</gene>
<evidence type="ECO:0000313" key="1">
    <source>
        <dbReference type="EMBL" id="MTD33272.1"/>
    </source>
</evidence>
<keyword evidence="2" id="KW-1185">Reference proteome</keyword>
<evidence type="ECO:0000313" key="2">
    <source>
        <dbReference type="Proteomes" id="UP000446658"/>
    </source>
</evidence>
<name>A0A844GBY4_9NEIS</name>
<dbReference type="RefSeq" id="WP_230370085.1">
    <property type="nucleotide sequence ID" value="NZ_WLYX01000001.1"/>
</dbReference>
<dbReference type="Proteomes" id="UP000446658">
    <property type="component" value="Unassembled WGS sequence"/>
</dbReference>
<proteinExistence type="predicted"/>